<protein>
    <submittedName>
        <fullName evidence="2">Predicted acetyltransferase</fullName>
    </submittedName>
</protein>
<name>A0A1I6I6A7_9EURY</name>
<dbReference type="Gene3D" id="3.40.630.30">
    <property type="match status" value="1"/>
</dbReference>
<dbReference type="PANTHER" id="PTHR43072">
    <property type="entry name" value="N-ACETYLTRANSFERASE"/>
    <property type="match status" value="1"/>
</dbReference>
<dbReference type="InterPro" id="IPR016181">
    <property type="entry name" value="Acyl_CoA_acyltransferase"/>
</dbReference>
<proteinExistence type="predicted"/>
<keyword evidence="2" id="KW-0808">Transferase</keyword>
<dbReference type="InterPro" id="IPR000182">
    <property type="entry name" value="GNAT_dom"/>
</dbReference>
<dbReference type="Pfam" id="PF00583">
    <property type="entry name" value="Acetyltransf_1"/>
    <property type="match status" value="1"/>
</dbReference>
<evidence type="ECO:0000313" key="2">
    <source>
        <dbReference type="EMBL" id="SFR62267.1"/>
    </source>
</evidence>
<evidence type="ECO:0000313" key="3">
    <source>
        <dbReference type="Proteomes" id="UP000198531"/>
    </source>
</evidence>
<evidence type="ECO:0000259" key="1">
    <source>
        <dbReference type="PROSITE" id="PS51186"/>
    </source>
</evidence>
<dbReference type="PROSITE" id="PS51186">
    <property type="entry name" value="GNAT"/>
    <property type="match status" value="1"/>
</dbReference>
<dbReference type="AlphaFoldDB" id="A0A1I6I6A7"/>
<dbReference type="PANTHER" id="PTHR43072:SF60">
    <property type="entry name" value="L-2,4-DIAMINOBUTYRIC ACID ACETYLTRANSFERASE"/>
    <property type="match status" value="1"/>
</dbReference>
<reference evidence="3" key="1">
    <citation type="submission" date="2016-10" db="EMBL/GenBank/DDBJ databases">
        <authorList>
            <person name="Varghese N."/>
            <person name="Submissions S."/>
        </authorList>
    </citation>
    <scope>NUCLEOTIDE SEQUENCE [LARGE SCALE GENOMIC DNA]</scope>
    <source>
        <strain evidence="3">CGMCC 1.7736</strain>
    </source>
</reference>
<dbReference type="SUPFAM" id="SSF55729">
    <property type="entry name" value="Acyl-CoA N-acyltransferases (Nat)"/>
    <property type="match status" value="1"/>
</dbReference>
<dbReference type="RefSeq" id="WP_089808851.1">
    <property type="nucleotide sequence ID" value="NZ_FOYT01000002.1"/>
</dbReference>
<accession>A0A1I6I6A7</accession>
<dbReference type="Proteomes" id="UP000198531">
    <property type="component" value="Unassembled WGS sequence"/>
</dbReference>
<dbReference type="CDD" id="cd04301">
    <property type="entry name" value="NAT_SF"/>
    <property type="match status" value="1"/>
</dbReference>
<dbReference type="EMBL" id="FOYT01000002">
    <property type="protein sequence ID" value="SFR62267.1"/>
    <property type="molecule type" value="Genomic_DNA"/>
</dbReference>
<feature type="domain" description="N-acetyltransferase" evidence="1">
    <location>
        <begin position="31"/>
        <end position="184"/>
    </location>
</feature>
<keyword evidence="3" id="KW-1185">Reference proteome</keyword>
<dbReference type="OrthoDB" id="38613at2157"/>
<organism evidence="2 3">
    <name type="scientific">Halogeometricum rufum</name>
    <dbReference type="NCBI Taxonomy" id="553469"/>
    <lineage>
        <taxon>Archaea</taxon>
        <taxon>Methanobacteriati</taxon>
        <taxon>Methanobacteriota</taxon>
        <taxon>Stenosarchaea group</taxon>
        <taxon>Halobacteria</taxon>
        <taxon>Halobacteriales</taxon>
        <taxon>Haloferacaceae</taxon>
        <taxon>Halogeometricum</taxon>
    </lineage>
</organism>
<dbReference type="STRING" id="553469.SAMN04487947_2945"/>
<sequence length="192" mass="22190">MPALWRLTRTDGARRLYEALKRVGVTGTRMYQYVADPRDDAGADADVDGVTFETRTREEVDGEYEAFAELLPDERVLCAVSEGRIVGYLFVSLDARHHLHPLEETVRFDGGYVRRVFVHPDHRNRGIATALVSRAREWARERDADAVHALVALDNRPSRWTFEANGFEPRHEHVYYRLFGLTHRSIERLEPE</sequence>
<gene>
    <name evidence="2" type="ORF">SAMN04487947_2945</name>
</gene>
<dbReference type="GO" id="GO:0016747">
    <property type="term" value="F:acyltransferase activity, transferring groups other than amino-acyl groups"/>
    <property type="evidence" value="ECO:0007669"/>
    <property type="project" value="InterPro"/>
</dbReference>